<protein>
    <submittedName>
        <fullName evidence="1">Uncharacterized protein</fullName>
    </submittedName>
</protein>
<dbReference type="AlphaFoldDB" id="A0A242M5I1"/>
<dbReference type="EMBL" id="NBTZ01000161">
    <property type="protein sequence ID" value="OTP66352.1"/>
    <property type="molecule type" value="Genomic_DNA"/>
</dbReference>
<reference evidence="1 2" key="1">
    <citation type="submission" date="2017-03" db="EMBL/GenBank/DDBJ databases">
        <title>Genome analysis of strain PAMC 26577.</title>
        <authorList>
            <person name="Oh H.-M."/>
            <person name="Yang J.-A."/>
        </authorList>
    </citation>
    <scope>NUCLEOTIDE SEQUENCE [LARGE SCALE GENOMIC DNA]</scope>
    <source>
        <strain evidence="1 2">PAMC 26577</strain>
    </source>
</reference>
<name>A0A242M5I1_CABSO</name>
<gene>
    <name evidence="1" type="ORF">PAMC26577_37845</name>
</gene>
<proteinExistence type="predicted"/>
<evidence type="ECO:0000313" key="1">
    <source>
        <dbReference type="EMBL" id="OTP66352.1"/>
    </source>
</evidence>
<comment type="caution">
    <text evidence="1">The sequence shown here is derived from an EMBL/GenBank/DDBJ whole genome shotgun (WGS) entry which is preliminary data.</text>
</comment>
<dbReference type="Proteomes" id="UP000195221">
    <property type="component" value="Unassembled WGS sequence"/>
</dbReference>
<sequence>MISKGQMKDAGVNRSPADQFYLLVAQGPFSSQKFSLRRPYRDTT</sequence>
<evidence type="ECO:0000313" key="2">
    <source>
        <dbReference type="Proteomes" id="UP000195221"/>
    </source>
</evidence>
<accession>A0A242M5I1</accession>
<organism evidence="1 2">
    <name type="scientific">Caballeronia sordidicola</name>
    <name type="common">Burkholderia sordidicola</name>
    <dbReference type="NCBI Taxonomy" id="196367"/>
    <lineage>
        <taxon>Bacteria</taxon>
        <taxon>Pseudomonadati</taxon>
        <taxon>Pseudomonadota</taxon>
        <taxon>Betaproteobacteria</taxon>
        <taxon>Burkholderiales</taxon>
        <taxon>Burkholderiaceae</taxon>
        <taxon>Caballeronia</taxon>
    </lineage>
</organism>